<protein>
    <submittedName>
        <fullName evidence="2">Uncharacterized protein</fullName>
    </submittedName>
</protein>
<dbReference type="OrthoDB" id="1105819at2759"/>
<evidence type="ECO:0000313" key="2">
    <source>
        <dbReference type="EMBL" id="KAG7530151.1"/>
    </source>
</evidence>
<feature type="region of interest" description="Disordered" evidence="1">
    <location>
        <begin position="188"/>
        <end position="240"/>
    </location>
</feature>
<accession>A0A8T1XCE3</accession>
<feature type="compositionally biased region" description="Basic and acidic residues" evidence="1">
    <location>
        <begin position="193"/>
        <end position="202"/>
    </location>
</feature>
<reference evidence="2 3" key="1">
    <citation type="submission" date="2020-12" db="EMBL/GenBank/DDBJ databases">
        <title>Concerted genomic and epigenomic changes stabilize Arabidopsis allopolyploids.</title>
        <authorList>
            <person name="Chen Z."/>
        </authorList>
    </citation>
    <scope>NUCLEOTIDE SEQUENCE [LARGE SCALE GENOMIC DNA]</scope>
    <source>
        <strain evidence="2">As9502</strain>
        <tissue evidence="2">Leaf</tissue>
    </source>
</reference>
<dbReference type="Proteomes" id="UP000694251">
    <property type="component" value="Unassembled WGS sequence"/>
</dbReference>
<dbReference type="Pfam" id="PF07794">
    <property type="entry name" value="DUF1633"/>
    <property type="match status" value="1"/>
</dbReference>
<comment type="caution">
    <text evidence="2">The sequence shown here is derived from an EMBL/GenBank/DDBJ whole genome shotgun (WGS) entry which is preliminary data.</text>
</comment>
<dbReference type="EMBL" id="JAEFBJ010000109">
    <property type="protein sequence ID" value="KAG7530151.1"/>
    <property type="molecule type" value="Genomic_DNA"/>
</dbReference>
<evidence type="ECO:0000313" key="3">
    <source>
        <dbReference type="Proteomes" id="UP000694251"/>
    </source>
</evidence>
<sequence length="374" mass="41995">MHHESSYTPYVPYPRKRRSKHESHAAKCTAIIEKILTSLPKDVSETSSAPLNWYVKRLVDKGISSAEAKLLTRNISAILLSKTTEKLPDPGSFVLDQSISSSRPTRITLLFADRSKRIPLGILEDVPVKVGYSLIPAEFVVLDYDKEPKDPLILGRAFLATAGARIDVKRGRISLKVDSWREIQLQHLPPGEVDERTSKSDDAGTLGGPSRARKASSKANQPKKKKDAPKKKKGDLPMMPNDLVDLRRRCQVSLEVNMILSRSLLSLENVLEDWCCAYANFFEKCELFFPIPTCILEMLYCLGLAFPQISPNFVRHVLALFTRAWELNRRFSCRDLLQYCQVKTNARSDLGTYYISAPPGSLVLGGLESCRDSK</sequence>
<feature type="compositionally biased region" description="Basic residues" evidence="1">
    <location>
        <begin position="211"/>
        <end position="233"/>
    </location>
</feature>
<evidence type="ECO:0000256" key="1">
    <source>
        <dbReference type="SAM" id="MobiDB-lite"/>
    </source>
</evidence>
<feature type="region of interest" description="Disordered" evidence="1">
    <location>
        <begin position="1"/>
        <end position="22"/>
    </location>
</feature>
<dbReference type="AlphaFoldDB" id="A0A8T1XCE3"/>
<dbReference type="PANTHER" id="PTHR33067:SF31">
    <property type="entry name" value="RNA-DIRECTED DNA POLYMERASE"/>
    <property type="match status" value="1"/>
</dbReference>
<organism evidence="2 3">
    <name type="scientific">Arabidopsis suecica</name>
    <name type="common">Swedish thale-cress</name>
    <name type="synonym">Cardaminopsis suecica</name>
    <dbReference type="NCBI Taxonomy" id="45249"/>
    <lineage>
        <taxon>Eukaryota</taxon>
        <taxon>Viridiplantae</taxon>
        <taxon>Streptophyta</taxon>
        <taxon>Embryophyta</taxon>
        <taxon>Tracheophyta</taxon>
        <taxon>Spermatophyta</taxon>
        <taxon>Magnoliopsida</taxon>
        <taxon>eudicotyledons</taxon>
        <taxon>Gunneridae</taxon>
        <taxon>Pentapetalae</taxon>
        <taxon>rosids</taxon>
        <taxon>malvids</taxon>
        <taxon>Brassicales</taxon>
        <taxon>Brassicaceae</taxon>
        <taxon>Camelineae</taxon>
        <taxon>Arabidopsis</taxon>
    </lineage>
</organism>
<keyword evidence="3" id="KW-1185">Reference proteome</keyword>
<proteinExistence type="predicted"/>
<name>A0A8T1XCE3_ARASU</name>
<dbReference type="PANTHER" id="PTHR33067">
    <property type="entry name" value="RNA-DIRECTED DNA POLYMERASE-RELATED"/>
    <property type="match status" value="1"/>
</dbReference>
<dbReference type="InterPro" id="IPR012436">
    <property type="entry name" value="DUF1633"/>
</dbReference>
<gene>
    <name evidence="2" type="ORF">ISN44_Un109g000120</name>
</gene>